<keyword evidence="5 10" id="KW-0819">tRNA processing</keyword>
<gene>
    <name evidence="10 14" type="primary">miaA</name>
    <name evidence="14" type="ORF">QGN17_03920</name>
</gene>
<comment type="cofactor">
    <cofactor evidence="1 10">
        <name>Mg(2+)</name>
        <dbReference type="ChEBI" id="CHEBI:18420"/>
    </cofactor>
</comment>
<dbReference type="PANTHER" id="PTHR11088">
    <property type="entry name" value="TRNA DIMETHYLALLYLTRANSFERASE"/>
    <property type="match status" value="1"/>
</dbReference>
<dbReference type="Gene3D" id="1.10.20.140">
    <property type="match status" value="1"/>
</dbReference>
<evidence type="ECO:0000313" key="15">
    <source>
        <dbReference type="Proteomes" id="UP001160625"/>
    </source>
</evidence>
<evidence type="ECO:0000256" key="4">
    <source>
        <dbReference type="ARBA" id="ARBA00022679"/>
    </source>
</evidence>
<dbReference type="Gene3D" id="3.40.50.300">
    <property type="entry name" value="P-loop containing nucleotide triphosphate hydrolases"/>
    <property type="match status" value="1"/>
</dbReference>
<dbReference type="RefSeq" id="WP_281043210.1">
    <property type="nucleotide sequence ID" value="NZ_JARYGZ010000001.1"/>
</dbReference>
<evidence type="ECO:0000256" key="12">
    <source>
        <dbReference type="RuleBase" id="RU003784"/>
    </source>
</evidence>
<comment type="similarity">
    <text evidence="3 10 13">Belongs to the IPP transferase family.</text>
</comment>
<keyword evidence="8 10" id="KW-0460">Magnesium</keyword>
<dbReference type="NCBIfam" id="TIGR00174">
    <property type="entry name" value="miaA"/>
    <property type="match status" value="1"/>
</dbReference>
<keyword evidence="6 10" id="KW-0547">Nucleotide-binding</keyword>
<evidence type="ECO:0000256" key="11">
    <source>
        <dbReference type="RuleBase" id="RU003783"/>
    </source>
</evidence>
<keyword evidence="7 10" id="KW-0067">ATP-binding</keyword>
<dbReference type="InterPro" id="IPR018022">
    <property type="entry name" value="IPT"/>
</dbReference>
<comment type="caution">
    <text evidence="14">The sequence shown here is derived from an EMBL/GenBank/DDBJ whole genome shotgun (WGS) entry which is preliminary data.</text>
</comment>
<keyword evidence="15" id="KW-1185">Reference proteome</keyword>
<keyword evidence="4 10" id="KW-0808">Transferase</keyword>
<dbReference type="InterPro" id="IPR027417">
    <property type="entry name" value="P-loop_NTPase"/>
</dbReference>
<dbReference type="EC" id="2.5.1.75" evidence="10"/>
<evidence type="ECO:0000256" key="10">
    <source>
        <dbReference type="HAMAP-Rule" id="MF_00185"/>
    </source>
</evidence>
<reference evidence="14" key="1">
    <citation type="submission" date="2023-04" db="EMBL/GenBank/DDBJ databases">
        <title>Sphingomonas sp. MAHUQ-71 isolated from rice field.</title>
        <authorList>
            <person name="Huq M.A."/>
        </authorList>
    </citation>
    <scope>NUCLEOTIDE SEQUENCE</scope>
    <source>
        <strain evidence="14">MAHUQ-71</strain>
    </source>
</reference>
<evidence type="ECO:0000256" key="1">
    <source>
        <dbReference type="ARBA" id="ARBA00001946"/>
    </source>
</evidence>
<dbReference type="GO" id="GO:0052381">
    <property type="term" value="F:tRNA dimethylallyltransferase activity"/>
    <property type="evidence" value="ECO:0007669"/>
    <property type="project" value="UniProtKB-EC"/>
</dbReference>
<evidence type="ECO:0000256" key="5">
    <source>
        <dbReference type="ARBA" id="ARBA00022694"/>
    </source>
</evidence>
<evidence type="ECO:0000256" key="8">
    <source>
        <dbReference type="ARBA" id="ARBA00022842"/>
    </source>
</evidence>
<evidence type="ECO:0000313" key="14">
    <source>
        <dbReference type="EMBL" id="MDH7637871.1"/>
    </source>
</evidence>
<comment type="catalytic activity">
    <reaction evidence="9 10 11">
        <text>adenosine(37) in tRNA + dimethylallyl diphosphate = N(6)-dimethylallyladenosine(37) in tRNA + diphosphate</text>
        <dbReference type="Rhea" id="RHEA:26482"/>
        <dbReference type="Rhea" id="RHEA-COMP:10162"/>
        <dbReference type="Rhea" id="RHEA-COMP:10375"/>
        <dbReference type="ChEBI" id="CHEBI:33019"/>
        <dbReference type="ChEBI" id="CHEBI:57623"/>
        <dbReference type="ChEBI" id="CHEBI:74411"/>
        <dbReference type="ChEBI" id="CHEBI:74415"/>
        <dbReference type="EC" id="2.5.1.75"/>
    </reaction>
</comment>
<dbReference type="Proteomes" id="UP001160625">
    <property type="component" value="Unassembled WGS sequence"/>
</dbReference>
<proteinExistence type="inferred from homology"/>
<feature type="site" description="Interaction with substrate tRNA" evidence="10">
    <location>
        <position position="127"/>
    </location>
</feature>
<dbReference type="PANTHER" id="PTHR11088:SF60">
    <property type="entry name" value="TRNA DIMETHYLALLYLTRANSFERASE"/>
    <property type="match status" value="1"/>
</dbReference>
<dbReference type="HAMAP" id="MF_00185">
    <property type="entry name" value="IPP_trans"/>
    <property type="match status" value="1"/>
</dbReference>
<evidence type="ECO:0000256" key="9">
    <source>
        <dbReference type="ARBA" id="ARBA00049563"/>
    </source>
</evidence>
<comment type="subunit">
    <text evidence="10">Monomer.</text>
</comment>
<comment type="caution">
    <text evidence="10">Lacks conserved residue(s) required for the propagation of feature annotation.</text>
</comment>
<protein>
    <recommendedName>
        <fullName evidence="10">tRNA dimethylallyltransferase</fullName>
        <ecNumber evidence="10">2.5.1.75</ecNumber>
    </recommendedName>
    <alternativeName>
        <fullName evidence="10">Dimethylallyl diphosphate:tRNA dimethylallyltransferase</fullName>
        <shortName evidence="10">DMAPP:tRNA dimethylallyltransferase</shortName>
        <shortName evidence="10">DMATase</shortName>
    </alternativeName>
    <alternativeName>
        <fullName evidence="10">Isopentenyl-diphosphate:tRNA isopentenyltransferase</fullName>
        <shortName evidence="10">IPP transferase</shortName>
        <shortName evidence="10">IPPT</shortName>
        <shortName evidence="10">IPTase</shortName>
    </alternativeName>
</protein>
<organism evidence="14 15">
    <name type="scientific">Sphingomonas oryzagri</name>
    <dbReference type="NCBI Taxonomy" id="3042314"/>
    <lineage>
        <taxon>Bacteria</taxon>
        <taxon>Pseudomonadati</taxon>
        <taxon>Pseudomonadota</taxon>
        <taxon>Alphaproteobacteria</taxon>
        <taxon>Sphingomonadales</taxon>
        <taxon>Sphingomonadaceae</taxon>
        <taxon>Sphingomonas</taxon>
    </lineage>
</organism>
<comment type="function">
    <text evidence="2 10 12">Catalyzes the transfer of a dimethylallyl group onto the adenine at position 37 in tRNAs that read codons beginning with uridine, leading to the formation of N6-(dimethylallyl)adenosine (i(6)A).</text>
</comment>
<feature type="site" description="Interaction with substrate tRNA" evidence="10">
    <location>
        <position position="105"/>
    </location>
</feature>
<dbReference type="Pfam" id="PF01715">
    <property type="entry name" value="IPPT"/>
    <property type="match status" value="1"/>
</dbReference>
<accession>A0ABT6MYL1</accession>
<evidence type="ECO:0000256" key="13">
    <source>
        <dbReference type="RuleBase" id="RU003785"/>
    </source>
</evidence>
<evidence type="ECO:0000256" key="3">
    <source>
        <dbReference type="ARBA" id="ARBA00005842"/>
    </source>
</evidence>
<dbReference type="EMBL" id="JARYGZ010000001">
    <property type="protein sequence ID" value="MDH7637871.1"/>
    <property type="molecule type" value="Genomic_DNA"/>
</dbReference>
<sequence length="312" mass="33827">MDSPDLPPVALIAGPTASGKSALALALAERIGGTIVNADASQVYRDLRVVTARPSLKEEARAPHQLFGHVDAADPHNAAIWASEARAVIADIHGGGRTPILVGGTGLYIRTLLDGIAPVPEIDPTVRTAIRGMVVADAHSALQREDAEAAARLLPSDTTRVARALEVVRSTGRTLADWQHEKVGGIGHAIRLAPLLLVPDIGWLADRIDRRFVAMLDQGAVEEVEALTSRKLDPALPAMRAIGVSEIAAWLAGTLSREAMIERAQAASRQYAKRQRTWFRHQPPQDWPRIAQSYDSDNFEIDTLFPIDWLTR</sequence>
<evidence type="ECO:0000256" key="6">
    <source>
        <dbReference type="ARBA" id="ARBA00022741"/>
    </source>
</evidence>
<dbReference type="InterPro" id="IPR039657">
    <property type="entry name" value="Dimethylallyltransferase"/>
</dbReference>
<evidence type="ECO:0000256" key="2">
    <source>
        <dbReference type="ARBA" id="ARBA00003213"/>
    </source>
</evidence>
<name>A0ABT6MYL1_9SPHN</name>
<dbReference type="SUPFAM" id="SSF52540">
    <property type="entry name" value="P-loop containing nucleoside triphosphate hydrolases"/>
    <property type="match status" value="1"/>
</dbReference>
<feature type="binding site" evidence="10">
    <location>
        <begin position="14"/>
        <end position="21"/>
    </location>
    <ligand>
        <name>ATP</name>
        <dbReference type="ChEBI" id="CHEBI:30616"/>
    </ligand>
</feature>
<evidence type="ECO:0000256" key="7">
    <source>
        <dbReference type="ARBA" id="ARBA00022840"/>
    </source>
</evidence>
<feature type="binding site" evidence="10">
    <location>
        <begin position="16"/>
        <end position="21"/>
    </location>
    <ligand>
        <name>substrate</name>
    </ligand>
</feature>